<dbReference type="GO" id="GO:0005739">
    <property type="term" value="C:mitochondrion"/>
    <property type="evidence" value="ECO:0007669"/>
    <property type="project" value="UniProtKB-SubCell"/>
</dbReference>
<evidence type="ECO:0000256" key="1">
    <source>
        <dbReference type="ARBA" id="ARBA00004173"/>
    </source>
</evidence>
<evidence type="ECO:0000256" key="4">
    <source>
        <dbReference type="ARBA" id="ARBA00012334"/>
    </source>
</evidence>
<dbReference type="WBParaSite" id="DME_0000163401-mRNA-1">
    <property type="protein sequence ID" value="DME_0000163401-mRNA-1"/>
    <property type="gene ID" value="DME_0000163401"/>
</dbReference>
<comment type="subcellular location">
    <subcellularLocation>
        <location evidence="1">Mitochondrion</location>
    </subcellularLocation>
</comment>
<dbReference type="GO" id="GO:0009249">
    <property type="term" value="P:protein lipoylation"/>
    <property type="evidence" value="ECO:0007669"/>
    <property type="project" value="InterPro"/>
</dbReference>
<gene>
    <name evidence="10" type="ORF">DME_LOCUS5994</name>
</gene>
<feature type="domain" description="BPL/LPL catalytic" evidence="9">
    <location>
        <begin position="213"/>
        <end position="405"/>
    </location>
</feature>
<keyword evidence="6" id="KW-0012">Acyltransferase</keyword>
<dbReference type="Proteomes" id="UP000038040">
    <property type="component" value="Unplaced"/>
</dbReference>
<name>A0A0N4U4D2_DRAME</name>
<keyword evidence="5" id="KW-0808">Transferase</keyword>
<protein>
    <recommendedName>
        <fullName evidence="4">lipoyl(octanoyl) transferase</fullName>
        <ecNumber evidence="4">2.3.1.181</ecNumber>
    </recommendedName>
    <alternativeName>
        <fullName evidence="7">Lipoate-protein ligase B</fullName>
    </alternativeName>
    <alternativeName>
        <fullName evidence="8">Lipoyl/octanoyl transferase</fullName>
    </alternativeName>
</protein>
<reference evidence="13" key="1">
    <citation type="submission" date="2017-02" db="UniProtKB">
        <authorList>
            <consortium name="WormBaseParasite"/>
        </authorList>
    </citation>
    <scope>IDENTIFICATION</scope>
</reference>
<evidence type="ECO:0000256" key="6">
    <source>
        <dbReference type="ARBA" id="ARBA00023315"/>
    </source>
</evidence>
<dbReference type="AlphaFoldDB" id="A0A0N4U4D2"/>
<keyword evidence="12" id="KW-1185">Reference proteome</keyword>
<proteinExistence type="inferred from homology"/>
<dbReference type="EMBL" id="UYYG01001154">
    <property type="protein sequence ID" value="VDN56021.1"/>
    <property type="molecule type" value="Genomic_DNA"/>
</dbReference>
<organism evidence="11 13">
    <name type="scientific">Dracunculus medinensis</name>
    <name type="common">Guinea worm</name>
    <dbReference type="NCBI Taxonomy" id="318479"/>
    <lineage>
        <taxon>Eukaryota</taxon>
        <taxon>Metazoa</taxon>
        <taxon>Ecdysozoa</taxon>
        <taxon>Nematoda</taxon>
        <taxon>Chromadorea</taxon>
        <taxon>Rhabditida</taxon>
        <taxon>Spirurina</taxon>
        <taxon>Dracunculoidea</taxon>
        <taxon>Dracunculidae</taxon>
        <taxon>Dracunculus</taxon>
    </lineage>
</organism>
<dbReference type="Gene3D" id="3.30.930.10">
    <property type="entry name" value="Bira Bifunctional Protein, Domain 2"/>
    <property type="match status" value="1"/>
</dbReference>
<dbReference type="UniPathway" id="UPA00538">
    <property type="reaction ID" value="UER00592"/>
</dbReference>
<comment type="similarity">
    <text evidence="3">Belongs to the LipB family.</text>
</comment>
<dbReference type="PANTHER" id="PTHR10993">
    <property type="entry name" value="OCTANOYLTRANSFERASE"/>
    <property type="match status" value="1"/>
</dbReference>
<evidence type="ECO:0000256" key="3">
    <source>
        <dbReference type="ARBA" id="ARBA00007907"/>
    </source>
</evidence>
<dbReference type="SUPFAM" id="SSF55681">
    <property type="entry name" value="Class II aaRS and biotin synthetases"/>
    <property type="match status" value="1"/>
</dbReference>
<evidence type="ECO:0000259" key="9">
    <source>
        <dbReference type="PROSITE" id="PS51733"/>
    </source>
</evidence>
<dbReference type="CDD" id="cd16444">
    <property type="entry name" value="LipB"/>
    <property type="match status" value="1"/>
</dbReference>
<evidence type="ECO:0000313" key="10">
    <source>
        <dbReference type="EMBL" id="VDN56021.1"/>
    </source>
</evidence>
<evidence type="ECO:0000256" key="5">
    <source>
        <dbReference type="ARBA" id="ARBA00022679"/>
    </source>
</evidence>
<accession>A0A0N4U4D2</accession>
<comment type="pathway">
    <text evidence="2">Protein modification; protein lipoylation via endogenous pathway; protein N(6)-(lipoyl)lysine from octanoyl-[acyl-carrier-protein]: step 1/2.</text>
</comment>
<dbReference type="STRING" id="318479.A0A0N4U4D2"/>
<sequence>MFLFKALNINDSVKNAVTWIQNITIMLLHSRAFSCVIACRRFLKISSISRSDNSAVQVDEVIDMEYFFLKRKPHTVVCTNGVVACWHPEPKFPYEHTRPIDPAIWQSKNLVSGPIKQEFLRNYNTRRFKRGPPDFDLQNIFYSWKLDFLPRKHSDCKFWVAKPLVMVRFTSFISSFHVDAFWLGRISYADGINLQRKFVEKLQIQRACKGKSASFKGYLLLLEHNPVYTVGLREHFYSKEEENRLRQLGADFFRTNRGGLITFHGPGQLVAYPVMDLLALSINDDQKTSKVGVRRFVHLIEEVIIRTVRSFGLTGADRSSNTGVWLKGGSRKVAAIGINIHRGYTSHGLALNCNVDLQWFRHIVPCGLRDKEVTSLSKELNRNVEIGETIKPLCDQFSEIFQCSISYSSEDETFKNILARNANKLIPSICYLFIVLFTKCDFVDLFGKILSDTKDTQNLRHVNWFVYDG</sequence>
<evidence type="ECO:0000256" key="7">
    <source>
        <dbReference type="ARBA" id="ARBA00030797"/>
    </source>
</evidence>
<dbReference type="FunFam" id="3.30.930.10:FF:000035">
    <property type="entry name" value="Putative lipoyltransferase 2, mitochondrial"/>
    <property type="match status" value="1"/>
</dbReference>
<dbReference type="HAMAP" id="MF_00013">
    <property type="entry name" value="LipB"/>
    <property type="match status" value="1"/>
</dbReference>
<dbReference type="OrthoDB" id="19908at2759"/>
<dbReference type="PANTHER" id="PTHR10993:SF7">
    <property type="entry name" value="LIPOYLTRANSFERASE 2, MITOCHONDRIAL-RELATED"/>
    <property type="match status" value="1"/>
</dbReference>
<evidence type="ECO:0000313" key="11">
    <source>
        <dbReference type="Proteomes" id="UP000038040"/>
    </source>
</evidence>
<dbReference type="InterPro" id="IPR045864">
    <property type="entry name" value="aa-tRNA-synth_II/BPL/LPL"/>
</dbReference>
<dbReference type="GO" id="GO:0033819">
    <property type="term" value="F:lipoyl(octanoyl) transferase activity"/>
    <property type="evidence" value="ECO:0007669"/>
    <property type="project" value="UniProtKB-EC"/>
</dbReference>
<dbReference type="EC" id="2.3.1.181" evidence="4"/>
<dbReference type="InterPro" id="IPR019346">
    <property type="entry name" value="Ribosomal_mL42"/>
</dbReference>
<dbReference type="Proteomes" id="UP000274756">
    <property type="component" value="Unassembled WGS sequence"/>
</dbReference>
<evidence type="ECO:0000256" key="8">
    <source>
        <dbReference type="ARBA" id="ARBA00033331"/>
    </source>
</evidence>
<evidence type="ECO:0000313" key="12">
    <source>
        <dbReference type="Proteomes" id="UP000274756"/>
    </source>
</evidence>
<dbReference type="NCBIfam" id="TIGR00214">
    <property type="entry name" value="lipB"/>
    <property type="match status" value="1"/>
</dbReference>
<evidence type="ECO:0000256" key="2">
    <source>
        <dbReference type="ARBA" id="ARBA00004821"/>
    </source>
</evidence>
<evidence type="ECO:0000313" key="13">
    <source>
        <dbReference type="WBParaSite" id="DME_0000163401-mRNA-1"/>
    </source>
</evidence>
<dbReference type="InterPro" id="IPR020605">
    <property type="entry name" value="Octanoyltransferase_CS"/>
</dbReference>
<dbReference type="PROSITE" id="PS01313">
    <property type="entry name" value="LIPB"/>
    <property type="match status" value="1"/>
</dbReference>
<dbReference type="NCBIfam" id="NF010925">
    <property type="entry name" value="PRK14345.1"/>
    <property type="match status" value="1"/>
</dbReference>
<dbReference type="PROSITE" id="PS51733">
    <property type="entry name" value="BPL_LPL_CATALYTIC"/>
    <property type="match status" value="1"/>
</dbReference>
<dbReference type="Pfam" id="PF10210">
    <property type="entry name" value="MRP-S32"/>
    <property type="match status" value="1"/>
</dbReference>
<dbReference type="InterPro" id="IPR000544">
    <property type="entry name" value="Octanoyltransferase"/>
</dbReference>
<dbReference type="InterPro" id="IPR004143">
    <property type="entry name" value="BPL_LPL_catalytic"/>
</dbReference>
<dbReference type="Pfam" id="PF21948">
    <property type="entry name" value="LplA-B_cat"/>
    <property type="match status" value="1"/>
</dbReference>
<reference evidence="10 12" key="2">
    <citation type="submission" date="2018-11" db="EMBL/GenBank/DDBJ databases">
        <authorList>
            <consortium name="Pathogen Informatics"/>
        </authorList>
    </citation>
    <scope>NUCLEOTIDE SEQUENCE [LARGE SCALE GENOMIC DNA]</scope>
</reference>